<reference evidence="3" key="1">
    <citation type="submission" date="2020-01" db="EMBL/GenBank/DDBJ databases">
        <title>Genome Sequencing of Three Apophysomyces-Like Fungal Strains Confirms a Novel Fungal Genus in the Mucoromycota with divergent Burkholderia-like Endosymbiotic Bacteria.</title>
        <authorList>
            <person name="Stajich J.E."/>
            <person name="Macias A.M."/>
            <person name="Carter-House D."/>
            <person name="Lovett B."/>
            <person name="Kasson L.R."/>
            <person name="Berry K."/>
            <person name="Grigoriev I."/>
            <person name="Chang Y."/>
            <person name="Spatafora J."/>
            <person name="Kasson M.T."/>
        </authorList>
    </citation>
    <scope>NUCLEOTIDE SEQUENCE</scope>
    <source>
        <strain evidence="3">NRRL A-21654</strain>
    </source>
</reference>
<evidence type="ECO:0000256" key="2">
    <source>
        <dbReference type="SAM" id="Phobius"/>
    </source>
</evidence>
<sequence length="252" mass="28180">MQNTRTNGEFQRNDVTVDFVSPPPTPPPPHVLMLPEHAGTSASTYSHSLFIKPPNGKHNPSTNSNHRMTLPQSENSHDEQAPSKRALLWGHLKYFVIATIRFALKNNNLALIINLVHHLWSARTLLRRPVKVIARSWQRQQLPPFASPSSSTAVAWATNYSSQKLMKDVFRAMGVMHLAFAMLTGLALKERRRSTQRSALLVLTMASVGQAWARTMASGVQWAGRHALRDTGVLDAIVFLVSSVAFSRTFRR</sequence>
<feature type="region of interest" description="Disordered" evidence="1">
    <location>
        <begin position="52"/>
        <end position="82"/>
    </location>
</feature>
<keyword evidence="2" id="KW-0812">Transmembrane</keyword>
<feature type="compositionally biased region" description="Pro residues" evidence="1">
    <location>
        <begin position="21"/>
        <end position="30"/>
    </location>
</feature>
<feature type="transmembrane region" description="Helical" evidence="2">
    <location>
        <begin position="169"/>
        <end position="188"/>
    </location>
</feature>
<feature type="compositionally biased region" description="Polar residues" evidence="1">
    <location>
        <begin position="1"/>
        <end position="14"/>
    </location>
</feature>
<dbReference type="EMBL" id="JABAYA010000020">
    <property type="protein sequence ID" value="KAF7729988.1"/>
    <property type="molecule type" value="Genomic_DNA"/>
</dbReference>
<keyword evidence="2" id="KW-0472">Membrane</keyword>
<protein>
    <submittedName>
        <fullName evidence="3">Uncharacterized protein</fullName>
    </submittedName>
</protein>
<evidence type="ECO:0000313" key="4">
    <source>
        <dbReference type="Proteomes" id="UP000605846"/>
    </source>
</evidence>
<name>A0A8H7BXW9_9FUNG</name>
<dbReference type="OrthoDB" id="2277186at2759"/>
<organism evidence="3 4">
    <name type="scientific">Apophysomyces ossiformis</name>
    <dbReference type="NCBI Taxonomy" id="679940"/>
    <lineage>
        <taxon>Eukaryota</taxon>
        <taxon>Fungi</taxon>
        <taxon>Fungi incertae sedis</taxon>
        <taxon>Mucoromycota</taxon>
        <taxon>Mucoromycotina</taxon>
        <taxon>Mucoromycetes</taxon>
        <taxon>Mucorales</taxon>
        <taxon>Mucorineae</taxon>
        <taxon>Mucoraceae</taxon>
        <taxon>Apophysomyces</taxon>
    </lineage>
</organism>
<comment type="caution">
    <text evidence="3">The sequence shown here is derived from an EMBL/GenBank/DDBJ whole genome shotgun (WGS) entry which is preliminary data.</text>
</comment>
<keyword evidence="2" id="KW-1133">Transmembrane helix</keyword>
<feature type="compositionally biased region" description="Polar residues" evidence="1">
    <location>
        <begin position="58"/>
        <end position="74"/>
    </location>
</feature>
<gene>
    <name evidence="3" type="ORF">EC973_003401</name>
</gene>
<keyword evidence="4" id="KW-1185">Reference proteome</keyword>
<proteinExistence type="predicted"/>
<evidence type="ECO:0000256" key="1">
    <source>
        <dbReference type="SAM" id="MobiDB-lite"/>
    </source>
</evidence>
<dbReference type="AlphaFoldDB" id="A0A8H7BXW9"/>
<accession>A0A8H7BXW9</accession>
<feature type="region of interest" description="Disordered" evidence="1">
    <location>
        <begin position="1"/>
        <end position="32"/>
    </location>
</feature>
<dbReference type="Proteomes" id="UP000605846">
    <property type="component" value="Unassembled WGS sequence"/>
</dbReference>
<evidence type="ECO:0000313" key="3">
    <source>
        <dbReference type="EMBL" id="KAF7729988.1"/>
    </source>
</evidence>